<protein>
    <submittedName>
        <fullName evidence="1">Uncharacterized protein</fullName>
    </submittedName>
</protein>
<dbReference type="AlphaFoldDB" id="A0A2P2R2I0"/>
<name>A0A2P2R2I0_RHIMU</name>
<accession>A0A2P2R2I0</accession>
<reference evidence="1" key="1">
    <citation type="submission" date="2018-02" db="EMBL/GenBank/DDBJ databases">
        <title>Rhizophora mucronata_Transcriptome.</title>
        <authorList>
            <person name="Meera S.P."/>
            <person name="Sreeshan A."/>
            <person name="Augustine A."/>
        </authorList>
    </citation>
    <scope>NUCLEOTIDE SEQUENCE</scope>
    <source>
        <tissue evidence="1">Leaf</tissue>
    </source>
</reference>
<organism evidence="1">
    <name type="scientific">Rhizophora mucronata</name>
    <name type="common">Asiatic mangrove</name>
    <dbReference type="NCBI Taxonomy" id="61149"/>
    <lineage>
        <taxon>Eukaryota</taxon>
        <taxon>Viridiplantae</taxon>
        <taxon>Streptophyta</taxon>
        <taxon>Embryophyta</taxon>
        <taxon>Tracheophyta</taxon>
        <taxon>Spermatophyta</taxon>
        <taxon>Magnoliopsida</taxon>
        <taxon>eudicotyledons</taxon>
        <taxon>Gunneridae</taxon>
        <taxon>Pentapetalae</taxon>
        <taxon>rosids</taxon>
        <taxon>fabids</taxon>
        <taxon>Malpighiales</taxon>
        <taxon>Rhizophoraceae</taxon>
        <taxon>Rhizophora</taxon>
    </lineage>
</organism>
<dbReference type="EMBL" id="GGEC01092934">
    <property type="protein sequence ID" value="MBX73418.1"/>
    <property type="molecule type" value="Transcribed_RNA"/>
</dbReference>
<sequence>MPAAQITRKTIALTGKPCCQAVGLMHALPSFAAYFGGCRLEIAAVTINIVIP</sequence>
<proteinExistence type="predicted"/>
<evidence type="ECO:0000313" key="1">
    <source>
        <dbReference type="EMBL" id="MBX73418.1"/>
    </source>
</evidence>